<reference evidence="3 4" key="1">
    <citation type="submission" date="2018-03" db="EMBL/GenBank/DDBJ databases">
        <authorList>
            <person name="Fogelqvist J."/>
        </authorList>
    </citation>
    <scope>NUCLEOTIDE SEQUENCE [LARGE SCALE GENOMIC DNA]</scope>
</reference>
<feature type="domain" description="B30.2/SPRY" evidence="2">
    <location>
        <begin position="216"/>
        <end position="402"/>
    </location>
</feature>
<dbReference type="Pfam" id="PF00622">
    <property type="entry name" value="SPRY"/>
    <property type="match status" value="1"/>
</dbReference>
<dbReference type="PROSITE" id="PS50188">
    <property type="entry name" value="B302_SPRY"/>
    <property type="match status" value="1"/>
</dbReference>
<dbReference type="InterPro" id="IPR043136">
    <property type="entry name" value="B30.2/SPRY_sf"/>
</dbReference>
<sequence length="438" mass="48068">MTVADSHLTALGTDVIVAVTMFLPDPDLARLFGVCRAFDAVGRGTTLWKVRSTSMYPALQSPSLVSVFRRDMDLDGLDSNRDASWATRYQRARRLQATGLQVSSSLLQWFTVPNEKDAPVPSPPSSPPGSPKPTTSNVLQRIVASILERSNLEGTNVAGPLVTVVDVVERRSRPDFLVAHPVVVTSLIPSSRRARQWSRAHSQNPVHKLSRYHRYGMFWYVVRPAASTGPCMRSLFLRAPLQMEHDDISFRADRPFLRPRPRLDEHGPGRRRRPALSYFECTVVRQPHAVGVGISDDDFRAGLPGIFVGWPSGGASFGYHGDDGFKFHNDGSGAAFACRFGPGDTVGCGVDWDRDAVFFTRNGDLVGTAFPNASLASSARWYPTVSLKHILSRHAGLDPEPGAAADDDDDDEWTDAVTVNCGAGAQRFVYDLDSYDPL</sequence>
<feature type="compositionally biased region" description="Pro residues" evidence="1">
    <location>
        <begin position="120"/>
        <end position="131"/>
    </location>
</feature>
<dbReference type="Gene3D" id="2.60.120.920">
    <property type="match status" value="1"/>
</dbReference>
<dbReference type="InterPro" id="IPR050618">
    <property type="entry name" value="Ubq-SigPath_Reg"/>
</dbReference>
<dbReference type="EMBL" id="OVEO01000016">
    <property type="protein sequence ID" value="SPR00959.1"/>
    <property type="molecule type" value="Genomic_DNA"/>
</dbReference>
<dbReference type="AlphaFoldDB" id="A0A3P3YLD7"/>
<evidence type="ECO:0000256" key="1">
    <source>
        <dbReference type="SAM" id="MobiDB-lite"/>
    </source>
</evidence>
<dbReference type="CDD" id="cd12885">
    <property type="entry name" value="SPRY_RanBP_like"/>
    <property type="match status" value="1"/>
</dbReference>
<organism evidence="3 4">
    <name type="scientific">Plasmodiophora brassicae</name>
    <name type="common">Clubroot disease agent</name>
    <dbReference type="NCBI Taxonomy" id="37360"/>
    <lineage>
        <taxon>Eukaryota</taxon>
        <taxon>Sar</taxon>
        <taxon>Rhizaria</taxon>
        <taxon>Endomyxa</taxon>
        <taxon>Phytomyxea</taxon>
        <taxon>Plasmodiophorida</taxon>
        <taxon>Plasmodiophoridae</taxon>
        <taxon>Plasmodiophora</taxon>
    </lineage>
</organism>
<accession>A0A3P3YLD7</accession>
<dbReference type="Proteomes" id="UP000290189">
    <property type="component" value="Unassembled WGS sequence"/>
</dbReference>
<gene>
    <name evidence="3" type="ORF">PLBR_LOCUS8174</name>
</gene>
<dbReference type="InterPro" id="IPR044736">
    <property type="entry name" value="Gid1/RanBPM/SPLA_SPRY"/>
</dbReference>
<dbReference type="PANTHER" id="PTHR12864">
    <property type="entry name" value="RAN BINDING PROTEIN 9-RELATED"/>
    <property type="match status" value="1"/>
</dbReference>
<dbReference type="InterPro" id="IPR001870">
    <property type="entry name" value="B30.2/SPRY"/>
</dbReference>
<proteinExistence type="predicted"/>
<evidence type="ECO:0000259" key="2">
    <source>
        <dbReference type="PROSITE" id="PS50188"/>
    </source>
</evidence>
<feature type="region of interest" description="Disordered" evidence="1">
    <location>
        <begin position="116"/>
        <end position="136"/>
    </location>
</feature>
<geneLocation type="mitochondrion" evidence="3"/>
<dbReference type="InterPro" id="IPR013320">
    <property type="entry name" value="ConA-like_dom_sf"/>
</dbReference>
<dbReference type="SMART" id="SM00449">
    <property type="entry name" value="SPRY"/>
    <property type="match status" value="1"/>
</dbReference>
<dbReference type="SUPFAM" id="SSF81383">
    <property type="entry name" value="F-box domain"/>
    <property type="match status" value="1"/>
</dbReference>
<evidence type="ECO:0000313" key="3">
    <source>
        <dbReference type="EMBL" id="SPR00959.1"/>
    </source>
</evidence>
<evidence type="ECO:0000313" key="4">
    <source>
        <dbReference type="Proteomes" id="UP000290189"/>
    </source>
</evidence>
<dbReference type="InterPro" id="IPR036047">
    <property type="entry name" value="F-box-like_dom_sf"/>
</dbReference>
<name>A0A3P3YLD7_PLABS</name>
<keyword evidence="3" id="KW-0496">Mitochondrion</keyword>
<protein>
    <recommendedName>
        <fullName evidence="2">B30.2/SPRY domain-containing protein</fullName>
    </recommendedName>
</protein>
<dbReference type="InterPro" id="IPR003877">
    <property type="entry name" value="SPRY_dom"/>
</dbReference>
<dbReference type="SUPFAM" id="SSF49899">
    <property type="entry name" value="Concanavalin A-like lectins/glucanases"/>
    <property type="match status" value="1"/>
</dbReference>